<proteinExistence type="predicted"/>
<evidence type="ECO:0000256" key="1">
    <source>
        <dbReference type="ARBA" id="ARBA00004442"/>
    </source>
</evidence>
<dbReference type="AlphaFoldDB" id="K1VCG9"/>
<dbReference type="InterPro" id="IPR011990">
    <property type="entry name" value="TPR-like_helical_dom_sf"/>
</dbReference>
<reference evidence="6" key="1">
    <citation type="journal article" date="2013" name="Environ. Microbiol.">
        <title>Microbiota from the distal guts of lean and obese adolescents exhibit partial functional redundancy besides clear differences in community structure.</title>
        <authorList>
            <person name="Ferrer M."/>
            <person name="Ruiz A."/>
            <person name="Lanza F."/>
            <person name="Haange S.B."/>
            <person name="Oberbach A."/>
            <person name="Till H."/>
            <person name="Bargiela R."/>
            <person name="Campoy C."/>
            <person name="Segura M.T."/>
            <person name="Richter M."/>
            <person name="von Bergen M."/>
            <person name="Seifert J."/>
            <person name="Suarez A."/>
        </authorList>
    </citation>
    <scope>NUCLEOTIDE SEQUENCE</scope>
</reference>
<evidence type="ECO:0000259" key="5">
    <source>
        <dbReference type="Pfam" id="PF07980"/>
    </source>
</evidence>
<name>K1VCG9_9ZZZZ</name>
<feature type="domain" description="RagB/SusD" evidence="5">
    <location>
        <begin position="2"/>
        <end position="281"/>
    </location>
</feature>
<dbReference type="Gene3D" id="1.25.40.390">
    <property type="match status" value="1"/>
</dbReference>
<evidence type="ECO:0000256" key="4">
    <source>
        <dbReference type="ARBA" id="ARBA00023237"/>
    </source>
</evidence>
<dbReference type="EMBL" id="AJWY01000005">
    <property type="protein sequence ID" value="EKC81756.1"/>
    <property type="molecule type" value="Genomic_DNA"/>
</dbReference>
<gene>
    <name evidence="6" type="ORF">LEA_00008</name>
</gene>
<dbReference type="SUPFAM" id="SSF48452">
    <property type="entry name" value="TPR-like"/>
    <property type="match status" value="1"/>
</dbReference>
<sequence>MGVTQKLVDTYYMDNGTEATADNPYYVEEGFTTDPEKITVNRVVSAPSEQQQDVYKIDRVYNMYQNREARFYASVFFNGRKWESQLVTNEKGEVDPVDFSSRSDVPTSGGRTSFYPKTGYTPYKFIDAEDTKPTHKQKRPILYRWAEVYLNYAEALNQYDPGNPDILRYLNKVRNRAGLPNYEEVFPERSSQAEIHKAIMRERNIEFAWEGLRYFDTRRYLVAETEDNGPFYGMDPSALTEADFYKRTKFVDRVFKKQFYLYPIPQEEINKNANLVQNPYWR</sequence>
<evidence type="ECO:0000313" key="6">
    <source>
        <dbReference type="EMBL" id="EKC81756.1"/>
    </source>
</evidence>
<evidence type="ECO:0000256" key="2">
    <source>
        <dbReference type="ARBA" id="ARBA00022729"/>
    </source>
</evidence>
<dbReference type="Pfam" id="PF07980">
    <property type="entry name" value="SusD_RagB"/>
    <property type="match status" value="1"/>
</dbReference>
<keyword evidence="2" id="KW-0732">Signal</keyword>
<keyword evidence="4" id="KW-0998">Cell outer membrane</keyword>
<dbReference type="InterPro" id="IPR012944">
    <property type="entry name" value="SusD_RagB_dom"/>
</dbReference>
<organism evidence="6">
    <name type="scientific">human gut metagenome</name>
    <dbReference type="NCBI Taxonomy" id="408170"/>
    <lineage>
        <taxon>unclassified sequences</taxon>
        <taxon>metagenomes</taxon>
        <taxon>organismal metagenomes</taxon>
    </lineage>
</organism>
<evidence type="ECO:0000256" key="3">
    <source>
        <dbReference type="ARBA" id="ARBA00023136"/>
    </source>
</evidence>
<accession>K1VCG9</accession>
<comment type="subcellular location">
    <subcellularLocation>
        <location evidence="1">Cell outer membrane</location>
    </subcellularLocation>
</comment>
<protein>
    <submittedName>
        <fullName evidence="6">Protein containing RagB/SusD domain protein</fullName>
    </submittedName>
</protein>
<keyword evidence="3" id="KW-0472">Membrane</keyword>
<comment type="caution">
    <text evidence="6">The sequence shown here is derived from an EMBL/GenBank/DDBJ whole genome shotgun (WGS) entry which is preliminary data.</text>
</comment>
<dbReference type="GO" id="GO:0009279">
    <property type="term" value="C:cell outer membrane"/>
    <property type="evidence" value="ECO:0007669"/>
    <property type="project" value="UniProtKB-SubCell"/>
</dbReference>